<keyword evidence="2" id="KW-1185">Reference proteome</keyword>
<dbReference type="AlphaFoldDB" id="A0A0F3GVW9"/>
<accession>A0A0F3GVW9</accession>
<sequence length="37" mass="4409">AIVRVTGVSERWLQDYVNQKYDAVPKYIDVKKKKRDV</sequence>
<evidence type="ECO:0000313" key="1">
    <source>
        <dbReference type="EMBL" id="KJU86124.1"/>
    </source>
</evidence>
<name>A0A0F3GVW9_9BACT</name>
<gene>
    <name evidence="1" type="ORF">MBAV_001682</name>
</gene>
<dbReference type="PATRIC" id="fig|29290.4.peg.2015"/>
<comment type="caution">
    <text evidence="1">The sequence shown here is derived from an EMBL/GenBank/DDBJ whole genome shotgun (WGS) entry which is preliminary data.</text>
</comment>
<dbReference type="Proteomes" id="UP000033423">
    <property type="component" value="Unassembled WGS sequence"/>
</dbReference>
<dbReference type="EMBL" id="LACI01000732">
    <property type="protein sequence ID" value="KJU86124.1"/>
    <property type="molecule type" value="Genomic_DNA"/>
</dbReference>
<protein>
    <submittedName>
        <fullName evidence="1">Uncharacterized protein</fullName>
    </submittedName>
</protein>
<organism evidence="1 2">
    <name type="scientific">Candidatus Magnetobacterium bavaricum</name>
    <dbReference type="NCBI Taxonomy" id="29290"/>
    <lineage>
        <taxon>Bacteria</taxon>
        <taxon>Pseudomonadati</taxon>
        <taxon>Nitrospirota</taxon>
        <taxon>Thermodesulfovibrionia</taxon>
        <taxon>Thermodesulfovibrionales</taxon>
        <taxon>Candidatus Magnetobacteriaceae</taxon>
        <taxon>Candidatus Magnetobacterium</taxon>
    </lineage>
</organism>
<feature type="non-terminal residue" evidence="1">
    <location>
        <position position="1"/>
    </location>
</feature>
<evidence type="ECO:0000313" key="2">
    <source>
        <dbReference type="Proteomes" id="UP000033423"/>
    </source>
</evidence>
<proteinExistence type="predicted"/>
<reference evidence="1 2" key="1">
    <citation type="submission" date="2015-02" db="EMBL/GenBank/DDBJ databases">
        <title>Single-cell genomics of uncultivated deep-branching MTB reveals a conserved set of magnetosome genes.</title>
        <authorList>
            <person name="Kolinko S."/>
            <person name="Richter M."/>
            <person name="Glockner F.O."/>
            <person name="Brachmann A."/>
            <person name="Schuler D."/>
        </authorList>
    </citation>
    <scope>NUCLEOTIDE SEQUENCE [LARGE SCALE GENOMIC DNA]</scope>
    <source>
        <strain evidence="1">TM-1</strain>
    </source>
</reference>